<evidence type="ECO:0000256" key="5">
    <source>
        <dbReference type="PROSITE-ProRule" id="PRU00103"/>
    </source>
</evidence>
<dbReference type="Pfam" id="PF12348">
    <property type="entry name" value="CLASP_N"/>
    <property type="match status" value="1"/>
</dbReference>
<dbReference type="GO" id="GO:1902903">
    <property type="term" value="P:regulation of supramolecular fiber organization"/>
    <property type="evidence" value="ECO:0007669"/>
    <property type="project" value="UniProtKB-ARBA"/>
</dbReference>
<evidence type="ECO:0000256" key="6">
    <source>
        <dbReference type="SAM" id="MobiDB-lite"/>
    </source>
</evidence>
<dbReference type="Pfam" id="PF21041">
    <property type="entry name" value="XMAP215_CLASP_TOG"/>
    <property type="match status" value="1"/>
</dbReference>
<keyword evidence="3" id="KW-0677">Repeat</keyword>
<feature type="compositionally biased region" description="Low complexity" evidence="6">
    <location>
        <begin position="708"/>
        <end position="722"/>
    </location>
</feature>
<dbReference type="InterPro" id="IPR034085">
    <property type="entry name" value="TOG"/>
</dbReference>
<dbReference type="InterPro" id="IPR024395">
    <property type="entry name" value="CLASP_N_dom"/>
</dbReference>
<feature type="compositionally biased region" description="Polar residues" evidence="6">
    <location>
        <begin position="748"/>
        <end position="763"/>
    </location>
</feature>
<keyword evidence="9" id="KW-1185">Reference proteome</keyword>
<name>A0AAN8JU95_PATCE</name>
<feature type="domain" description="TOG" evidence="7">
    <location>
        <begin position="22"/>
        <end position="240"/>
    </location>
</feature>
<dbReference type="InterPro" id="IPR000357">
    <property type="entry name" value="HEAT"/>
</dbReference>
<evidence type="ECO:0000256" key="4">
    <source>
        <dbReference type="ARBA" id="ARBA00023212"/>
    </source>
</evidence>
<dbReference type="SMART" id="SM01349">
    <property type="entry name" value="TOG"/>
    <property type="match status" value="3"/>
</dbReference>
<feature type="domain" description="TOG" evidence="7">
    <location>
        <begin position="1207"/>
        <end position="1444"/>
    </location>
</feature>
<feature type="compositionally biased region" description="Polar residues" evidence="6">
    <location>
        <begin position="723"/>
        <end position="741"/>
    </location>
</feature>
<dbReference type="InterPro" id="IPR021133">
    <property type="entry name" value="HEAT_type_2"/>
</dbReference>
<dbReference type="InterPro" id="IPR016024">
    <property type="entry name" value="ARM-type_fold"/>
</dbReference>
<reference evidence="8 9" key="1">
    <citation type="submission" date="2024-01" db="EMBL/GenBank/DDBJ databases">
        <title>The genome of the rayed Mediterranean limpet Patella caerulea (Linnaeus, 1758).</title>
        <authorList>
            <person name="Anh-Thu Weber A."/>
            <person name="Halstead-Nussloch G."/>
        </authorList>
    </citation>
    <scope>NUCLEOTIDE SEQUENCE [LARGE SCALE GENOMIC DNA]</scope>
    <source>
        <strain evidence="8">AATW-2023a</strain>
        <tissue evidence="8">Whole specimen</tissue>
    </source>
</reference>
<feature type="region of interest" description="Disordered" evidence="6">
    <location>
        <begin position="808"/>
        <end position="833"/>
    </location>
</feature>
<organism evidence="8 9">
    <name type="scientific">Patella caerulea</name>
    <name type="common">Rayed Mediterranean limpet</name>
    <dbReference type="NCBI Taxonomy" id="87958"/>
    <lineage>
        <taxon>Eukaryota</taxon>
        <taxon>Metazoa</taxon>
        <taxon>Spiralia</taxon>
        <taxon>Lophotrochozoa</taxon>
        <taxon>Mollusca</taxon>
        <taxon>Gastropoda</taxon>
        <taxon>Patellogastropoda</taxon>
        <taxon>Patelloidea</taxon>
        <taxon>Patellidae</taxon>
        <taxon>Patella</taxon>
    </lineage>
</organism>
<comment type="caution">
    <text evidence="8">The sequence shown here is derived from an EMBL/GenBank/DDBJ whole genome shotgun (WGS) entry which is preliminary data.</text>
</comment>
<evidence type="ECO:0000256" key="3">
    <source>
        <dbReference type="ARBA" id="ARBA00022737"/>
    </source>
</evidence>
<dbReference type="GO" id="GO:0005815">
    <property type="term" value="C:microtubule organizing center"/>
    <property type="evidence" value="ECO:0007669"/>
    <property type="project" value="TreeGrafter"/>
</dbReference>
<dbReference type="GO" id="GO:0005881">
    <property type="term" value="C:cytoplasmic microtubule"/>
    <property type="evidence" value="ECO:0007669"/>
    <property type="project" value="TreeGrafter"/>
</dbReference>
<evidence type="ECO:0000259" key="7">
    <source>
        <dbReference type="SMART" id="SM01349"/>
    </source>
</evidence>
<feature type="compositionally biased region" description="Low complexity" evidence="6">
    <location>
        <begin position="679"/>
        <end position="690"/>
    </location>
</feature>
<accession>A0AAN8JU95</accession>
<dbReference type="Proteomes" id="UP001347796">
    <property type="component" value="Unassembled WGS sequence"/>
</dbReference>
<dbReference type="Pfam" id="PF21040">
    <property type="entry name" value="CEP104-like_TOG"/>
    <property type="match status" value="1"/>
</dbReference>
<feature type="domain" description="TOG" evidence="7">
    <location>
        <begin position="325"/>
        <end position="561"/>
    </location>
</feature>
<proteinExistence type="predicted"/>
<feature type="repeat" description="HEAT" evidence="5">
    <location>
        <begin position="176"/>
        <end position="214"/>
    </location>
</feature>
<dbReference type="GO" id="GO:0005876">
    <property type="term" value="C:spindle microtubule"/>
    <property type="evidence" value="ECO:0007669"/>
    <property type="project" value="TreeGrafter"/>
</dbReference>
<evidence type="ECO:0000313" key="8">
    <source>
        <dbReference type="EMBL" id="KAK6182725.1"/>
    </source>
</evidence>
<evidence type="ECO:0000256" key="1">
    <source>
        <dbReference type="ARBA" id="ARBA00004245"/>
    </source>
</evidence>
<sequence length="1452" mass="162370">MIDNNWSSPTRLKLTQRQKSSEYEDSLRSPHGSMEFGLDKCKLERQGSLRRRPRTPISSPSNVPCTDVILHHLISVNGLEVLCLMVDRMGEEFKPHVSTVLPACIDRLGDAKDQVRDQAQQLLLKLMLPASSPQYVFERMMPAFSHKLWHVREGCLICLAATINRYGARSLQLSKIVPSICKLLEDQNAQVREEAINTMTEIYRHVGERVRIDLGRKTIPPQRLKQLFTRFDEVKASGNMLPTADIAPSRGSSSACNSDDELDFAKPMSTKAFQAKRVPTSAGTKTRKPLVASKTSSASTSVTGVAGAMDEELFIKSFEDVPKVQIFSARDVQDNLQRTQSVLSNPNEDWEKRIEVLKIVRSLVIHGATDHDEFYQSLRSLESSFNMAAKDLRSQVVREACITIAYLAQTLGHKFDHFAEAVFQTLFQLVPNTAKVMSTSGVVCIRFIVQYVFTPRLIPQITGNLTSKSNILRRYSCELLNQLLHIWPTHILERHIALLQDAIKRGISDADSEARSFSRKAFWGFADHFKDQADALLNSLDSSKQKMLQGEISGSSSSNSINSNENNRMVRNRARSASQDRSLESSTLTRNTGARRSARYSSSKSDAGGDLEELAQGYQETLRVDKTYRNTATSSRGIMRSSSAVDLAATNGISPRPRTTLLSASRLAPGSTNSLPRQKSSSTGSKSVKSLIAPSPNRSRNRTRMGMSQSQPGSRSNSPSSRLNYLTHTTQARTDSNLTPNRTRKSMPRSQGASREASPNRNTYGRERRLSGSKVGSGGKSSLMTHRLLRHGSELEDSIADALRTPNRKTYNYDSDDGASETSSVCSERSYTSYSGRTSEDMQEILACMASGSYTERKEGLISLQLVLRANRYLSRGELKKVTEIFTRMFHDPHSKVFSIFMDTLVYLINLHHQDLLDWLYVLVSRLLIKTGSEMLGSVNARLQKALDTVRLNFPFLNQFNTVTKFITDQFLNQSPNLKIKISVLNFLHALANQMDSSALVNSTESRVAISKIISWTTEPHVEVRKSAQNVLIALFNCNSAEFSLILSAIPKPFQDGATKILHNHIRTASSSGTSDVLSQRNVASLPHNTSQQRSRPPSRSSLGHPDDNETENLNPEDIYNSIKKTTADIHNLSINSKLDHYEDIKKKRDFTSQDSGIQDLRNDSPDGVDGKRSHYNPTHYQENILNGKQIKTDTGTVFDADELFNESLPANQGELIIEILTELSNHNTRNDERKNAMYSLTQLTRKGDFKHWDEHFKNILLILLETLGDDDAMIRAFSLRVLKEILQKESHRFEEYAELTIFRILEAHKDSAKEVVKASEECSNTLAKSMATKQTMKILISIIESAKFPVNMAAIKMQAKVIELLDNNILLESLSSLVPGLLKACEDADSHVRKAAVFALVATYNSVGEELRPHLISLSSSKMKLLNLYIKRNQSTKDGARSLASPNFSDT</sequence>
<dbReference type="PANTHER" id="PTHR21567">
    <property type="entry name" value="CLASP"/>
    <property type="match status" value="1"/>
</dbReference>
<dbReference type="GO" id="GO:0072686">
    <property type="term" value="C:mitotic spindle"/>
    <property type="evidence" value="ECO:0007669"/>
    <property type="project" value="TreeGrafter"/>
</dbReference>
<dbReference type="Pfam" id="PF02985">
    <property type="entry name" value="HEAT"/>
    <property type="match status" value="1"/>
</dbReference>
<dbReference type="GO" id="GO:0040001">
    <property type="term" value="P:establishment of mitotic spindle localization"/>
    <property type="evidence" value="ECO:0007669"/>
    <property type="project" value="TreeGrafter"/>
</dbReference>
<dbReference type="GO" id="GO:0045180">
    <property type="term" value="C:basal cortex"/>
    <property type="evidence" value="ECO:0007669"/>
    <property type="project" value="TreeGrafter"/>
</dbReference>
<dbReference type="PROSITE" id="PS50077">
    <property type="entry name" value="HEAT_REPEAT"/>
    <property type="match status" value="2"/>
</dbReference>
<feature type="compositionally biased region" description="Polar residues" evidence="6">
    <location>
        <begin position="575"/>
        <end position="592"/>
    </location>
</feature>
<keyword evidence="4" id="KW-0206">Cytoskeleton</keyword>
<feature type="repeat" description="HEAT" evidence="5">
    <location>
        <begin position="1378"/>
        <end position="1416"/>
    </location>
</feature>
<feature type="compositionally biased region" description="Basic and acidic residues" evidence="6">
    <location>
        <begin position="1161"/>
        <end position="1173"/>
    </location>
</feature>
<feature type="region of interest" description="Disordered" evidence="6">
    <location>
        <begin position="650"/>
        <end position="782"/>
    </location>
</feature>
<dbReference type="GO" id="GO:0008017">
    <property type="term" value="F:microtubule binding"/>
    <property type="evidence" value="ECO:0007669"/>
    <property type="project" value="TreeGrafter"/>
</dbReference>
<protein>
    <recommendedName>
        <fullName evidence="7">TOG domain-containing protein</fullName>
    </recommendedName>
</protein>
<dbReference type="GO" id="GO:0031110">
    <property type="term" value="P:regulation of microtubule polymerization or depolymerization"/>
    <property type="evidence" value="ECO:0007669"/>
    <property type="project" value="UniProtKB-ARBA"/>
</dbReference>
<gene>
    <name evidence="8" type="ORF">SNE40_010342</name>
</gene>
<feature type="compositionally biased region" description="Low complexity" evidence="6">
    <location>
        <begin position="1091"/>
        <end position="1102"/>
    </location>
</feature>
<dbReference type="SUPFAM" id="SSF48371">
    <property type="entry name" value="ARM repeat"/>
    <property type="match status" value="2"/>
</dbReference>
<dbReference type="InterPro" id="IPR011989">
    <property type="entry name" value="ARM-like"/>
</dbReference>
<dbReference type="Gene3D" id="1.25.10.10">
    <property type="entry name" value="Leucine-rich Repeat Variant"/>
    <property type="match status" value="4"/>
</dbReference>
<feature type="compositionally biased region" description="Polar residues" evidence="6">
    <location>
        <begin position="1"/>
        <end position="18"/>
    </location>
</feature>
<feature type="region of interest" description="Disordered" evidence="6">
    <location>
        <begin position="1085"/>
        <end position="1115"/>
    </location>
</feature>
<feature type="region of interest" description="Disordered" evidence="6">
    <location>
        <begin position="571"/>
        <end position="611"/>
    </location>
</feature>
<keyword evidence="2" id="KW-0963">Cytoplasm</keyword>
<dbReference type="GO" id="GO:0000776">
    <property type="term" value="C:kinetochore"/>
    <property type="evidence" value="ECO:0007669"/>
    <property type="project" value="TreeGrafter"/>
</dbReference>
<feature type="compositionally biased region" description="Polar residues" evidence="6">
    <location>
        <begin position="820"/>
        <end position="833"/>
    </location>
</feature>
<dbReference type="PANTHER" id="PTHR21567:SF9">
    <property type="entry name" value="CLIP-ASSOCIATING PROTEIN"/>
    <property type="match status" value="1"/>
</dbReference>
<dbReference type="EMBL" id="JAZGQO010000007">
    <property type="protein sequence ID" value="KAK6182725.1"/>
    <property type="molecule type" value="Genomic_DNA"/>
</dbReference>
<feature type="compositionally biased region" description="Basic and acidic residues" evidence="6">
    <location>
        <begin position="19"/>
        <end position="28"/>
    </location>
</feature>
<comment type="subcellular location">
    <subcellularLocation>
        <location evidence="1">Cytoplasm</location>
        <location evidence="1">Cytoskeleton</location>
    </subcellularLocation>
</comment>
<evidence type="ECO:0000256" key="2">
    <source>
        <dbReference type="ARBA" id="ARBA00022490"/>
    </source>
</evidence>
<evidence type="ECO:0000313" key="9">
    <source>
        <dbReference type="Proteomes" id="UP001347796"/>
    </source>
</evidence>
<dbReference type="GO" id="GO:0090307">
    <property type="term" value="P:mitotic spindle assembly"/>
    <property type="evidence" value="ECO:0007669"/>
    <property type="project" value="TreeGrafter"/>
</dbReference>
<dbReference type="InterPro" id="IPR048491">
    <property type="entry name" value="XMAP215_CLASP_TOG"/>
</dbReference>
<feature type="region of interest" description="Disordered" evidence="6">
    <location>
        <begin position="1150"/>
        <end position="1180"/>
    </location>
</feature>
<feature type="region of interest" description="Disordered" evidence="6">
    <location>
        <begin position="1"/>
        <end position="35"/>
    </location>
</feature>